<keyword evidence="9" id="KW-0560">Oxidoreductase</keyword>
<dbReference type="Pfam" id="PF08022">
    <property type="entry name" value="FAD_binding_8"/>
    <property type="match status" value="1"/>
</dbReference>
<dbReference type="EMBL" id="JAUJDW010000025">
    <property type="protein sequence ID" value="KAK0653699.1"/>
    <property type="molecule type" value="Genomic_DNA"/>
</dbReference>
<dbReference type="InterPro" id="IPR013112">
    <property type="entry name" value="FAD-bd_8"/>
</dbReference>
<evidence type="ECO:0000256" key="2">
    <source>
        <dbReference type="ARBA" id="ARBA00006278"/>
    </source>
</evidence>
<dbReference type="EC" id="1.16.1.9" evidence="3"/>
<keyword evidence="11 13" id="KW-0472">Membrane</keyword>
<dbReference type="InterPro" id="IPR051410">
    <property type="entry name" value="Ferric/Cupric_Reductase"/>
</dbReference>
<feature type="transmembrane region" description="Helical" evidence="13">
    <location>
        <begin position="20"/>
        <end position="38"/>
    </location>
</feature>
<organism evidence="15 16">
    <name type="scientific">Lasiodiplodia hormozganensis</name>
    <dbReference type="NCBI Taxonomy" id="869390"/>
    <lineage>
        <taxon>Eukaryota</taxon>
        <taxon>Fungi</taxon>
        <taxon>Dikarya</taxon>
        <taxon>Ascomycota</taxon>
        <taxon>Pezizomycotina</taxon>
        <taxon>Dothideomycetes</taxon>
        <taxon>Dothideomycetes incertae sedis</taxon>
        <taxon>Botryosphaeriales</taxon>
        <taxon>Botryosphaeriaceae</taxon>
        <taxon>Lasiodiplodia</taxon>
    </lineage>
</organism>
<evidence type="ECO:0000256" key="12">
    <source>
        <dbReference type="ARBA" id="ARBA00048483"/>
    </source>
</evidence>
<dbReference type="Gene3D" id="3.40.50.80">
    <property type="entry name" value="Nucleotide-binding domain of ferredoxin-NADP reductase (FNR) module"/>
    <property type="match status" value="1"/>
</dbReference>
<evidence type="ECO:0000259" key="14">
    <source>
        <dbReference type="PROSITE" id="PS51384"/>
    </source>
</evidence>
<feature type="transmembrane region" description="Helical" evidence="13">
    <location>
        <begin position="58"/>
        <end position="76"/>
    </location>
</feature>
<feature type="transmembrane region" description="Helical" evidence="13">
    <location>
        <begin position="121"/>
        <end position="143"/>
    </location>
</feature>
<evidence type="ECO:0000256" key="13">
    <source>
        <dbReference type="SAM" id="Phobius"/>
    </source>
</evidence>
<dbReference type="Pfam" id="PF08030">
    <property type="entry name" value="NAD_binding_6"/>
    <property type="match status" value="1"/>
</dbReference>
<dbReference type="SUPFAM" id="SSF63380">
    <property type="entry name" value="Riboflavin synthase domain-like"/>
    <property type="match status" value="1"/>
</dbReference>
<evidence type="ECO:0000256" key="4">
    <source>
        <dbReference type="ARBA" id="ARBA00022448"/>
    </source>
</evidence>
<comment type="caution">
    <text evidence="15">The sequence shown here is derived from an EMBL/GenBank/DDBJ whole genome shotgun (WGS) entry which is preliminary data.</text>
</comment>
<dbReference type="Proteomes" id="UP001175001">
    <property type="component" value="Unassembled WGS sequence"/>
</dbReference>
<dbReference type="PROSITE" id="PS51384">
    <property type="entry name" value="FAD_FR"/>
    <property type="match status" value="1"/>
</dbReference>
<feature type="transmembrane region" description="Helical" evidence="13">
    <location>
        <begin position="96"/>
        <end position="115"/>
    </location>
</feature>
<proteinExistence type="inferred from homology"/>
<dbReference type="Gene3D" id="2.40.30.10">
    <property type="entry name" value="Translation factors"/>
    <property type="match status" value="1"/>
</dbReference>
<keyword evidence="16" id="KW-1185">Reference proteome</keyword>
<dbReference type="CDD" id="cd06186">
    <property type="entry name" value="NOX_Duox_like_FAD_NADP"/>
    <property type="match status" value="1"/>
</dbReference>
<dbReference type="PANTHER" id="PTHR32361">
    <property type="entry name" value="FERRIC/CUPRIC REDUCTASE TRANSMEMBRANE COMPONENT"/>
    <property type="match status" value="1"/>
</dbReference>
<dbReference type="GO" id="GO:0005886">
    <property type="term" value="C:plasma membrane"/>
    <property type="evidence" value="ECO:0007669"/>
    <property type="project" value="UniProtKB-SubCell"/>
</dbReference>
<dbReference type="InterPro" id="IPR017938">
    <property type="entry name" value="Riboflavin_synthase-like_b-brl"/>
</dbReference>
<evidence type="ECO:0000256" key="7">
    <source>
        <dbReference type="ARBA" id="ARBA00022982"/>
    </source>
</evidence>
<comment type="subcellular location">
    <subcellularLocation>
        <location evidence="1">Cell membrane</location>
        <topology evidence="1">Multi-pass membrane protein</topology>
    </subcellularLocation>
</comment>
<dbReference type="SFLD" id="SFLDS00052">
    <property type="entry name" value="Ferric_Reductase_Domain"/>
    <property type="match status" value="1"/>
</dbReference>
<keyword evidence="5" id="KW-1003">Cell membrane</keyword>
<dbReference type="InterPro" id="IPR013121">
    <property type="entry name" value="Fe_red_NAD-bd_6"/>
</dbReference>
<dbReference type="SFLD" id="SFLDG01168">
    <property type="entry name" value="Ferric_reductase_subgroup_(FRE"/>
    <property type="match status" value="1"/>
</dbReference>
<dbReference type="InterPro" id="IPR017927">
    <property type="entry name" value="FAD-bd_FR_type"/>
</dbReference>
<evidence type="ECO:0000256" key="8">
    <source>
        <dbReference type="ARBA" id="ARBA00022989"/>
    </source>
</evidence>
<sequence length="443" mass="49851">MFIDFNSESKDAAIQLRNHFGVLCIMNMLPLFLLAGRNNPLIKATGISFDTFNLVHRWIGRIVILQALGHTISWLVPKVQANGWKASVAASIHNQFMLWGTVGTISFLIIMVQAAGPVRHAFYEIFLHFHVLLAAVGLAGIWIHCQAHNFHQFEIVQIVLAIWALERIIRLYWILKNGGTKAEIEALPGDCLRITLQIARPWKFEPGQHVYIYIPSIGLWTSHPFSLAWSEGESTWDDEKGGSFSRARKTTMSLLVRRRTGFTDTLYKKVQQSSGKLLTSALVEGPYGHQDLTSYGTVMLFAAGIGITHQVPHVRSLIDAHSNHTAAIRRITLVWIIQSPEHLEWVHPWMTKILSRPNRREVLKVLIFVTRPHSKMSSPSSTVQMLPGKPDVQTLVDQELIKGVGACAISVCGTGSLADDVRAAARIRQTRWNIDFFEEAFSW</sequence>
<dbReference type="SUPFAM" id="SSF52343">
    <property type="entry name" value="Ferredoxin reductase-like, C-terminal NADP-linked domain"/>
    <property type="match status" value="1"/>
</dbReference>
<evidence type="ECO:0000256" key="11">
    <source>
        <dbReference type="ARBA" id="ARBA00023136"/>
    </source>
</evidence>
<feature type="domain" description="FAD-binding FR-type" evidence="14">
    <location>
        <begin position="161"/>
        <end position="293"/>
    </location>
</feature>
<dbReference type="Pfam" id="PF01794">
    <property type="entry name" value="Ferric_reduct"/>
    <property type="match status" value="1"/>
</dbReference>
<gene>
    <name evidence="15" type="primary">FRE1_1</name>
    <name evidence="15" type="ORF">DIS24_g5758</name>
</gene>
<dbReference type="GO" id="GO:0006826">
    <property type="term" value="P:iron ion transport"/>
    <property type="evidence" value="ECO:0007669"/>
    <property type="project" value="UniProtKB-ARBA"/>
</dbReference>
<evidence type="ECO:0000256" key="3">
    <source>
        <dbReference type="ARBA" id="ARBA00012668"/>
    </source>
</evidence>
<dbReference type="AlphaFoldDB" id="A0AA39YJE3"/>
<accession>A0AA39YJE3</accession>
<comment type="catalytic activity">
    <reaction evidence="12">
        <text>2 a Fe(II)-siderophore + NADP(+) + H(+) = 2 a Fe(III)-siderophore + NADPH</text>
        <dbReference type="Rhea" id="RHEA:28795"/>
        <dbReference type="Rhea" id="RHEA-COMP:11342"/>
        <dbReference type="Rhea" id="RHEA-COMP:11344"/>
        <dbReference type="ChEBI" id="CHEBI:15378"/>
        <dbReference type="ChEBI" id="CHEBI:29033"/>
        <dbReference type="ChEBI" id="CHEBI:29034"/>
        <dbReference type="ChEBI" id="CHEBI:57783"/>
        <dbReference type="ChEBI" id="CHEBI:58349"/>
        <dbReference type="EC" id="1.16.1.9"/>
    </reaction>
</comment>
<keyword evidence="6 13" id="KW-0812">Transmembrane</keyword>
<name>A0AA39YJE3_9PEZI</name>
<evidence type="ECO:0000256" key="10">
    <source>
        <dbReference type="ARBA" id="ARBA00023065"/>
    </source>
</evidence>
<dbReference type="InterPro" id="IPR013130">
    <property type="entry name" value="Fe3_Rdtase_TM_dom"/>
</dbReference>
<evidence type="ECO:0000256" key="9">
    <source>
        <dbReference type="ARBA" id="ARBA00023002"/>
    </source>
</evidence>
<evidence type="ECO:0000256" key="5">
    <source>
        <dbReference type="ARBA" id="ARBA00022475"/>
    </source>
</evidence>
<keyword evidence="4" id="KW-0813">Transport</keyword>
<dbReference type="GO" id="GO:0006879">
    <property type="term" value="P:intracellular iron ion homeostasis"/>
    <property type="evidence" value="ECO:0007669"/>
    <property type="project" value="TreeGrafter"/>
</dbReference>
<keyword evidence="7" id="KW-0249">Electron transport</keyword>
<dbReference type="InterPro" id="IPR039261">
    <property type="entry name" value="FNR_nucleotide-bd"/>
</dbReference>
<evidence type="ECO:0000313" key="16">
    <source>
        <dbReference type="Proteomes" id="UP001175001"/>
    </source>
</evidence>
<evidence type="ECO:0000256" key="1">
    <source>
        <dbReference type="ARBA" id="ARBA00004651"/>
    </source>
</evidence>
<keyword evidence="8 13" id="KW-1133">Transmembrane helix</keyword>
<comment type="similarity">
    <text evidence="2">Belongs to the ferric reductase (FRE) family.</text>
</comment>
<protein>
    <recommendedName>
        <fullName evidence="3">ferric-chelate reductase (NADPH)</fullName>
        <ecNumber evidence="3">1.16.1.9</ecNumber>
    </recommendedName>
</protein>
<evidence type="ECO:0000313" key="15">
    <source>
        <dbReference type="EMBL" id="KAK0653699.1"/>
    </source>
</evidence>
<dbReference type="GO" id="GO:0015677">
    <property type="term" value="P:copper ion import"/>
    <property type="evidence" value="ECO:0007669"/>
    <property type="project" value="TreeGrafter"/>
</dbReference>
<keyword evidence="10" id="KW-0406">Ion transport</keyword>
<evidence type="ECO:0000256" key="6">
    <source>
        <dbReference type="ARBA" id="ARBA00022692"/>
    </source>
</evidence>
<dbReference type="GO" id="GO:0052851">
    <property type="term" value="F:ferric-chelate reductase (NADPH) activity"/>
    <property type="evidence" value="ECO:0007669"/>
    <property type="project" value="UniProtKB-EC"/>
</dbReference>
<dbReference type="PANTHER" id="PTHR32361:SF24">
    <property type="entry name" value="REDUCTASE, PUTATIVE (AFU_ORTHOLOGUE AFUA_3G10820)-RELATED"/>
    <property type="match status" value="1"/>
</dbReference>
<reference evidence="15" key="1">
    <citation type="submission" date="2023-06" db="EMBL/GenBank/DDBJ databases">
        <title>Multi-omics analyses reveal the molecular pathogenesis toolkit of Lasiodiplodia hormozganensis, a cross-kingdom pathogen.</title>
        <authorList>
            <person name="Felix C."/>
            <person name="Meneses R."/>
            <person name="Goncalves M.F.M."/>
            <person name="Tilleman L."/>
            <person name="Duarte A.S."/>
            <person name="Jorrin-Novo J.V."/>
            <person name="Van De Peer Y."/>
            <person name="Deforce D."/>
            <person name="Van Nieuwerburgh F."/>
            <person name="Esteves A.C."/>
            <person name="Alves A."/>
        </authorList>
    </citation>
    <scope>NUCLEOTIDE SEQUENCE</scope>
    <source>
        <strain evidence="15">CBS 339.90</strain>
    </source>
</reference>